<proteinExistence type="predicted"/>
<keyword evidence="3" id="KW-1185">Reference proteome</keyword>
<dbReference type="Pfam" id="PF01755">
    <property type="entry name" value="Glyco_transf_25"/>
    <property type="match status" value="1"/>
</dbReference>
<gene>
    <name evidence="2" type="ORF">GV827_09965</name>
</gene>
<sequence length="275" mass="29964">MTASASAGQNDPLGSGAMTDLPIFLINLDGSDARLDAATEAMRSEGVAFVRHSAFDGRYKDLREVPEYSAEAARALMGRDLTGGEVGCYISHVEVAKRFLASTARFALVLEDDMKPLPGAFAISRALLADAQDDRTAWDVAHLAAGKLKIATPLYEIYAGSQMTMLHRAHYFPMRTTALLWSRGGAERFVRSAYPITCPVDIHLRRLMQQNDGGVALYPPCFSTTDAESEIVSGIGNKRGGDSRSPSYPLKRAARVIAENRRANTLKRRAKRALT</sequence>
<feature type="domain" description="Glycosyl transferase family 25" evidence="1">
    <location>
        <begin position="22"/>
        <end position="119"/>
    </location>
</feature>
<accession>A0A6P0C992</accession>
<evidence type="ECO:0000259" key="1">
    <source>
        <dbReference type="Pfam" id="PF01755"/>
    </source>
</evidence>
<evidence type="ECO:0000313" key="2">
    <source>
        <dbReference type="EMBL" id="NEK22732.1"/>
    </source>
</evidence>
<dbReference type="Proteomes" id="UP000468591">
    <property type="component" value="Unassembled WGS sequence"/>
</dbReference>
<dbReference type="AlphaFoldDB" id="A0A6P0C992"/>
<dbReference type="CDD" id="cd06532">
    <property type="entry name" value="Glyco_transf_25"/>
    <property type="match status" value="1"/>
</dbReference>
<evidence type="ECO:0000313" key="3">
    <source>
        <dbReference type="Proteomes" id="UP000468591"/>
    </source>
</evidence>
<organism evidence="2 3">
    <name type="scientific">Sulfitobacter sediminilitoris</name>
    <dbReference type="NCBI Taxonomy" id="2698830"/>
    <lineage>
        <taxon>Bacteria</taxon>
        <taxon>Pseudomonadati</taxon>
        <taxon>Pseudomonadota</taxon>
        <taxon>Alphaproteobacteria</taxon>
        <taxon>Rhodobacterales</taxon>
        <taxon>Roseobacteraceae</taxon>
        <taxon>Sulfitobacter</taxon>
    </lineage>
</organism>
<name>A0A6P0C992_9RHOB</name>
<comment type="caution">
    <text evidence="2">The sequence shown here is derived from an EMBL/GenBank/DDBJ whole genome shotgun (WGS) entry which is preliminary data.</text>
</comment>
<dbReference type="InterPro" id="IPR002654">
    <property type="entry name" value="Glyco_trans_25"/>
</dbReference>
<protein>
    <recommendedName>
        <fullName evidence="1">Glycosyl transferase family 25 domain-containing protein</fullName>
    </recommendedName>
</protein>
<reference evidence="2 3" key="1">
    <citation type="submission" date="2020-01" db="EMBL/GenBank/DDBJ databases">
        <title>Sulfitobacter sediminilitoris sp. nov., isolated from a tidal flat.</title>
        <authorList>
            <person name="Park S."/>
            <person name="Yoon J.-H."/>
        </authorList>
    </citation>
    <scope>NUCLEOTIDE SEQUENCE [LARGE SCALE GENOMIC DNA]</scope>
    <source>
        <strain evidence="2 3">JBTF-M27</strain>
    </source>
</reference>
<dbReference type="EMBL" id="JAABNT010000005">
    <property type="protein sequence ID" value="NEK22732.1"/>
    <property type="molecule type" value="Genomic_DNA"/>
</dbReference>